<dbReference type="InterPro" id="IPR002901">
    <property type="entry name" value="MGlyc_endo_b_GlcNAc-like_dom"/>
</dbReference>
<dbReference type="Gene3D" id="2.10.70.40">
    <property type="entry name" value="peptidoglycan hydrolase"/>
    <property type="match status" value="1"/>
</dbReference>
<protein>
    <recommendedName>
        <fullName evidence="5">Peptidoglycan hydrolase FlgJ</fullName>
    </recommendedName>
    <alternativeName>
        <fullName evidence="11">Muramidase FlgJ</fullName>
    </alternativeName>
</protein>
<gene>
    <name evidence="13" type="primary">flgJ</name>
    <name evidence="13" type="ORF">GCM10011502_17910</name>
</gene>
<evidence type="ECO:0000256" key="3">
    <source>
        <dbReference type="ARBA" id="ARBA00006880"/>
    </source>
</evidence>
<dbReference type="NCBIfam" id="TIGR02541">
    <property type="entry name" value="flagell_FlgJ"/>
    <property type="match status" value="1"/>
</dbReference>
<keyword evidence="13" id="KW-0282">Flagellum</keyword>
<dbReference type="PANTHER" id="PTHR33308:SF9">
    <property type="entry name" value="PEPTIDOGLYCAN HYDROLASE FLGJ"/>
    <property type="match status" value="1"/>
</dbReference>
<evidence type="ECO:0000256" key="5">
    <source>
        <dbReference type="ARBA" id="ARBA00013433"/>
    </source>
</evidence>
<comment type="similarity">
    <text evidence="4">In the C-terminal section; belongs to the glycosyl hydrolase 73 family.</text>
</comment>
<proteinExistence type="inferred from homology"/>
<sequence>MKPVDSYSNSLLANDIQGLDKLRQQGFAEDRGKALDEAARQFESLFTQQLFKSMRAANKVFEADGPMNSRYTEYYQDMHDQQMSAELSKRGSLGLADLVSKQLGGEQPAAQPEARHFDLTDVRRIQGKVVRPLGADAVAEAVEKAKQGARPPLQAAADNPADSLLANKALPGSSLSNNKNAVTYSASEPFRSPEDFVRRLMPAAVAAGKRMGLPPEAMLAQAALETGWGKKIIGPKNSDSSHNLFGIKADNSWNNAKKWVNTLEYEQGIAVKVKAPFRAYGSFNDSFNDYVDFLHQNPRYGEALQQTDSPRQYFKALQEAGYATDPKYADKLSSIFNTVTRLAAQA</sequence>
<organism evidence="13 14">
    <name type="scientific">Oceanisphaera marina</name>
    <dbReference type="NCBI Taxonomy" id="2017550"/>
    <lineage>
        <taxon>Bacteria</taxon>
        <taxon>Pseudomonadati</taxon>
        <taxon>Pseudomonadota</taxon>
        <taxon>Gammaproteobacteria</taxon>
        <taxon>Aeromonadales</taxon>
        <taxon>Aeromonadaceae</taxon>
        <taxon>Oceanisphaera</taxon>
    </lineage>
</organism>
<dbReference type="Proteomes" id="UP000646152">
    <property type="component" value="Unassembled WGS sequence"/>
</dbReference>
<evidence type="ECO:0000259" key="12">
    <source>
        <dbReference type="SMART" id="SM00047"/>
    </source>
</evidence>
<dbReference type="InterPro" id="IPR051056">
    <property type="entry name" value="Glycosyl_Hydrolase_73"/>
</dbReference>
<dbReference type="EMBL" id="BMKE01000013">
    <property type="protein sequence ID" value="GGB45036.1"/>
    <property type="molecule type" value="Genomic_DNA"/>
</dbReference>
<evidence type="ECO:0000256" key="2">
    <source>
        <dbReference type="ARBA" id="ARBA00004418"/>
    </source>
</evidence>
<evidence type="ECO:0000256" key="1">
    <source>
        <dbReference type="ARBA" id="ARBA00002954"/>
    </source>
</evidence>
<evidence type="ECO:0000313" key="13">
    <source>
        <dbReference type="EMBL" id="GGB45036.1"/>
    </source>
</evidence>
<dbReference type="InterPro" id="IPR013377">
    <property type="entry name" value="FlgJ"/>
</dbReference>
<comment type="subcellular location">
    <subcellularLocation>
        <location evidence="2">Periplasm</location>
    </subcellularLocation>
</comment>
<keyword evidence="13" id="KW-0969">Cilium</keyword>
<dbReference type="InterPro" id="IPR019301">
    <property type="entry name" value="Flagellar_prot_FlgJ_N"/>
</dbReference>
<comment type="similarity">
    <text evidence="3">In the N-terminal section; belongs to the FlgJ family.</text>
</comment>
<dbReference type="SMART" id="SM00047">
    <property type="entry name" value="LYZ2"/>
    <property type="match status" value="1"/>
</dbReference>
<evidence type="ECO:0000256" key="11">
    <source>
        <dbReference type="ARBA" id="ARBA00030835"/>
    </source>
</evidence>
<evidence type="ECO:0000313" key="14">
    <source>
        <dbReference type="Proteomes" id="UP000646152"/>
    </source>
</evidence>
<keyword evidence="9" id="KW-0326">Glycosidase</keyword>
<keyword evidence="13" id="KW-0966">Cell projection</keyword>
<dbReference type="Gene3D" id="1.10.530.10">
    <property type="match status" value="1"/>
</dbReference>
<evidence type="ECO:0000256" key="8">
    <source>
        <dbReference type="ARBA" id="ARBA00022801"/>
    </source>
</evidence>
<evidence type="ECO:0000256" key="6">
    <source>
        <dbReference type="ARBA" id="ARBA00022764"/>
    </source>
</evidence>
<evidence type="ECO:0000256" key="4">
    <source>
        <dbReference type="ARBA" id="ARBA00007974"/>
    </source>
</evidence>
<feature type="domain" description="Mannosyl-glycoprotein endo-beta-N-acetylglucosamidase-like" evidence="12">
    <location>
        <begin position="181"/>
        <end position="340"/>
    </location>
</feature>
<dbReference type="RefSeq" id="WP_188629776.1">
    <property type="nucleotide sequence ID" value="NZ_BMKE01000013.1"/>
</dbReference>
<evidence type="ECO:0000256" key="7">
    <source>
        <dbReference type="ARBA" id="ARBA00022795"/>
    </source>
</evidence>
<keyword evidence="14" id="KW-1185">Reference proteome</keyword>
<keyword evidence="6" id="KW-0574">Periplasm</keyword>
<comment type="caution">
    <text evidence="13">The sequence shown here is derived from an EMBL/GenBank/DDBJ whole genome shotgun (WGS) entry which is preliminary data.</text>
</comment>
<name>A0ABQ1ILF7_9GAMM</name>
<dbReference type="PANTHER" id="PTHR33308">
    <property type="entry name" value="PEPTIDOGLYCAN HYDROLASE FLGJ"/>
    <property type="match status" value="1"/>
</dbReference>
<keyword evidence="10" id="KW-0961">Cell wall biogenesis/degradation</keyword>
<keyword evidence="8" id="KW-0378">Hydrolase</keyword>
<keyword evidence="7" id="KW-1005">Bacterial flagellum biogenesis</keyword>
<reference evidence="14" key="1">
    <citation type="journal article" date="2019" name="Int. J. Syst. Evol. Microbiol.">
        <title>The Global Catalogue of Microorganisms (GCM) 10K type strain sequencing project: providing services to taxonomists for standard genome sequencing and annotation.</title>
        <authorList>
            <consortium name="The Broad Institute Genomics Platform"/>
            <consortium name="The Broad Institute Genome Sequencing Center for Infectious Disease"/>
            <person name="Wu L."/>
            <person name="Ma J."/>
        </authorList>
    </citation>
    <scope>NUCLEOTIDE SEQUENCE [LARGE SCALE GENOMIC DNA]</scope>
    <source>
        <strain evidence="14">CGMCC 1.15923</strain>
    </source>
</reference>
<dbReference type="Pfam" id="PF10135">
    <property type="entry name" value="Rod-binding"/>
    <property type="match status" value="1"/>
</dbReference>
<evidence type="ECO:0000256" key="10">
    <source>
        <dbReference type="ARBA" id="ARBA00023316"/>
    </source>
</evidence>
<evidence type="ECO:0000256" key="9">
    <source>
        <dbReference type="ARBA" id="ARBA00023295"/>
    </source>
</evidence>
<dbReference type="Pfam" id="PF01832">
    <property type="entry name" value="Glucosaminidase"/>
    <property type="match status" value="1"/>
</dbReference>
<comment type="function">
    <text evidence="1">Flagellum-specific muramidase which hydrolyzes the peptidoglycan layer to assemble the rod structure in the periplasmic space.</text>
</comment>
<accession>A0ABQ1ILF7</accession>